<dbReference type="RefSeq" id="XP_067920209.1">
    <property type="nucleotide sequence ID" value="XM_068067812.1"/>
</dbReference>
<gene>
    <name evidence="1" type="ORF">CSUI_007667</name>
</gene>
<proteinExistence type="predicted"/>
<dbReference type="AlphaFoldDB" id="A0A2C6KQ41"/>
<dbReference type="EMBL" id="MIGC01004106">
    <property type="protein sequence ID" value="PHJ18503.1"/>
    <property type="molecule type" value="Genomic_DNA"/>
</dbReference>
<dbReference type="VEuPathDB" id="ToxoDB:CSUI_007667"/>
<evidence type="ECO:0000313" key="2">
    <source>
        <dbReference type="Proteomes" id="UP000221165"/>
    </source>
</evidence>
<dbReference type="Proteomes" id="UP000221165">
    <property type="component" value="Unassembled WGS sequence"/>
</dbReference>
<organism evidence="1 2">
    <name type="scientific">Cystoisospora suis</name>
    <dbReference type="NCBI Taxonomy" id="483139"/>
    <lineage>
        <taxon>Eukaryota</taxon>
        <taxon>Sar</taxon>
        <taxon>Alveolata</taxon>
        <taxon>Apicomplexa</taxon>
        <taxon>Conoidasida</taxon>
        <taxon>Coccidia</taxon>
        <taxon>Eucoccidiorida</taxon>
        <taxon>Eimeriorina</taxon>
        <taxon>Sarcocystidae</taxon>
        <taxon>Cystoisospora</taxon>
    </lineage>
</organism>
<name>A0A2C6KQ41_9APIC</name>
<keyword evidence="2" id="KW-1185">Reference proteome</keyword>
<dbReference type="GeneID" id="94431023"/>
<comment type="caution">
    <text evidence="1">The sequence shown here is derived from an EMBL/GenBank/DDBJ whole genome shotgun (WGS) entry which is preliminary data.</text>
</comment>
<accession>A0A2C6KQ41</accession>
<protein>
    <submittedName>
        <fullName evidence="1">Uncharacterized protein</fullName>
    </submittedName>
</protein>
<reference evidence="1 2" key="1">
    <citation type="journal article" date="2017" name="Int. J. Parasitol.">
        <title>The genome of the protozoan parasite Cystoisospora suis and a reverse vaccinology approach to identify vaccine candidates.</title>
        <authorList>
            <person name="Palmieri N."/>
            <person name="Shrestha A."/>
            <person name="Ruttkowski B."/>
            <person name="Beck T."/>
            <person name="Vogl C."/>
            <person name="Tomley F."/>
            <person name="Blake D.P."/>
            <person name="Joachim A."/>
        </authorList>
    </citation>
    <scope>NUCLEOTIDE SEQUENCE [LARGE SCALE GENOMIC DNA]</scope>
    <source>
        <strain evidence="1 2">Wien I</strain>
    </source>
</reference>
<evidence type="ECO:0000313" key="1">
    <source>
        <dbReference type="EMBL" id="PHJ18503.1"/>
    </source>
</evidence>
<sequence>MITLLIARGRGEAFDQTALALPQMRKGSQVDLTAQVTILSTSIVRRLGTAEVVLKEKKWMSVLFAGERGVGCVSVCLSVSRVFRRISDGSRSLNEHASESLWIS</sequence>